<dbReference type="GeneID" id="75270403"/>
<feature type="compositionally biased region" description="Basic residues" evidence="1">
    <location>
        <begin position="458"/>
        <end position="471"/>
    </location>
</feature>
<feature type="region of interest" description="Disordered" evidence="1">
    <location>
        <begin position="447"/>
        <end position="471"/>
    </location>
</feature>
<dbReference type="SUPFAM" id="SSF52540">
    <property type="entry name" value="P-loop containing nucleoside triphosphate hydrolases"/>
    <property type="match status" value="1"/>
</dbReference>
<feature type="region of interest" description="Disordered" evidence="1">
    <location>
        <begin position="377"/>
        <end position="428"/>
    </location>
</feature>
<accession>A0AAW5SDH9</accession>
<feature type="compositionally biased region" description="Basic and acidic residues" evidence="1">
    <location>
        <begin position="190"/>
        <end position="201"/>
    </location>
</feature>
<dbReference type="Proteomes" id="UP001207588">
    <property type="component" value="Unassembled WGS sequence"/>
</dbReference>
<feature type="region of interest" description="Disordered" evidence="1">
    <location>
        <begin position="181"/>
        <end position="201"/>
    </location>
</feature>
<protein>
    <recommendedName>
        <fullName evidence="4">Orc1-like AAA ATPase domain-containing protein</fullName>
    </recommendedName>
</protein>
<evidence type="ECO:0000313" key="3">
    <source>
        <dbReference type="Proteomes" id="UP001207588"/>
    </source>
</evidence>
<dbReference type="InterPro" id="IPR027417">
    <property type="entry name" value="P-loop_NTPase"/>
</dbReference>
<name>A0AAW5SDH9_MYCBC</name>
<dbReference type="EMBL" id="JACKTG010000094">
    <property type="protein sequence ID" value="MCV6993105.1"/>
    <property type="molecule type" value="Genomic_DNA"/>
</dbReference>
<proteinExistence type="predicted"/>
<evidence type="ECO:0008006" key="4">
    <source>
        <dbReference type="Google" id="ProtNLM"/>
    </source>
</evidence>
<feature type="compositionally biased region" description="Low complexity" evidence="1">
    <location>
        <begin position="401"/>
        <end position="412"/>
    </location>
</feature>
<gene>
    <name evidence="2" type="ORF">H7I91_28280</name>
</gene>
<dbReference type="AlphaFoldDB" id="A0AAW5SDH9"/>
<dbReference type="InterPro" id="IPR056955">
    <property type="entry name" value="ORC-CDC6-like"/>
</dbReference>
<dbReference type="RefSeq" id="WP_139800247.1">
    <property type="nucleotide sequence ID" value="NZ_JACKTG010000094.1"/>
</dbReference>
<evidence type="ECO:0000313" key="2">
    <source>
        <dbReference type="EMBL" id="MCV6993105.1"/>
    </source>
</evidence>
<reference evidence="2" key="1">
    <citation type="submission" date="2020-07" db="EMBL/GenBank/DDBJ databases">
        <authorList>
            <person name="Pettersson B.M.F."/>
            <person name="Behra P.R.K."/>
            <person name="Ramesh M."/>
            <person name="Das S."/>
            <person name="Dasgupta S."/>
            <person name="Kirsebom L.A."/>
        </authorList>
    </citation>
    <scope>NUCLEOTIDE SEQUENCE</scope>
    <source>
        <strain evidence="2">DSM 45439</strain>
    </source>
</reference>
<reference evidence="2" key="2">
    <citation type="journal article" date="2022" name="BMC Genomics">
        <title>Comparative genome analysis of mycobacteria focusing on tRNA and non-coding RNA.</title>
        <authorList>
            <person name="Behra P.R.K."/>
            <person name="Pettersson B.M.F."/>
            <person name="Ramesh M."/>
            <person name="Das S."/>
            <person name="Dasgupta S."/>
            <person name="Kirsebom L.A."/>
        </authorList>
    </citation>
    <scope>NUCLEOTIDE SEQUENCE</scope>
    <source>
        <strain evidence="2">DSM 45439</strain>
    </source>
</reference>
<organism evidence="2 3">
    <name type="scientific">Mycobacterium bouchedurhonense</name>
    <dbReference type="NCBI Taxonomy" id="701041"/>
    <lineage>
        <taxon>Bacteria</taxon>
        <taxon>Bacillati</taxon>
        <taxon>Actinomycetota</taxon>
        <taxon>Actinomycetes</taxon>
        <taxon>Mycobacteriales</taxon>
        <taxon>Mycobacteriaceae</taxon>
        <taxon>Mycobacterium</taxon>
        <taxon>Mycobacterium avium complex (MAC)</taxon>
    </lineage>
</organism>
<dbReference type="Pfam" id="PF24389">
    <property type="entry name" value="ORC-CDC6-like"/>
    <property type="match status" value="1"/>
</dbReference>
<evidence type="ECO:0000256" key="1">
    <source>
        <dbReference type="SAM" id="MobiDB-lite"/>
    </source>
</evidence>
<comment type="caution">
    <text evidence="2">The sequence shown here is derived from an EMBL/GenBank/DDBJ whole genome shotgun (WGS) entry which is preliminary data.</text>
</comment>
<sequence>MPGVSPLNRAFNRVPRRAEGRVTAQLRDTFVDSGVAAALESIDHQVLYGRRGTGKTHALQYLASTRTDDGDIGIYIDLRVIGSAQGLFDSERASPLERTGRLLVNLLTEIHDAILDAVLSDEELIADESIALRLDYLLDSLKNTVAVDGRVETTVESDRTRARRGSLKGKVSLTSMTAGAEIGGEASGSDSDKRSETRKGQERLSLNFGEIARSLRELAQSLKARRVWLLLDEWSSVPLDMQPYLGEFLVRCVTPVQAFTVKIAAIEQQTRFRATIGDGPPIGIELGADFAANVDLDDFMVFEQDRERARDFFRGLFFKHLTAGADEDEQVPGLRSERDLMSMGFTSSRVFDELVRGSEGVPRDAINIAAKAAVRAGDRPDLDARGSPSSTPVVPDGQRIGAARSAGRTGATELGYRQGHPRKASTGIPCKSTIFGRAVAYSVVRCPSHPPRSPRLLGSRRARGKVRRLCH</sequence>
<dbReference type="Gene3D" id="3.40.50.300">
    <property type="entry name" value="P-loop containing nucleotide triphosphate hydrolases"/>
    <property type="match status" value="1"/>
</dbReference>